<dbReference type="FunFam" id="3.40.50.720:FF:000173">
    <property type="entry name" value="3-oxoacyl-[acyl-carrier protein] reductase"/>
    <property type="match status" value="1"/>
</dbReference>
<dbReference type="Gene3D" id="3.40.50.720">
    <property type="entry name" value="NAD(P)-binding Rossmann-like Domain"/>
    <property type="match status" value="1"/>
</dbReference>
<dbReference type="PRINTS" id="PR00081">
    <property type="entry name" value="GDHRDH"/>
</dbReference>
<keyword evidence="4" id="KW-1185">Reference proteome</keyword>
<evidence type="ECO:0000256" key="2">
    <source>
        <dbReference type="ARBA" id="ARBA00023002"/>
    </source>
</evidence>
<dbReference type="SUPFAM" id="SSF51735">
    <property type="entry name" value="NAD(P)-binding Rossmann-fold domains"/>
    <property type="match status" value="1"/>
</dbReference>
<name>A0A1H1SPR4_BRESA</name>
<organism evidence="3 4">
    <name type="scientific">Brevibacterium sandarakinum</name>
    <dbReference type="NCBI Taxonomy" id="629680"/>
    <lineage>
        <taxon>Bacteria</taxon>
        <taxon>Bacillati</taxon>
        <taxon>Actinomycetota</taxon>
        <taxon>Actinomycetes</taxon>
        <taxon>Micrococcales</taxon>
        <taxon>Brevibacteriaceae</taxon>
        <taxon>Brevibacterium</taxon>
    </lineage>
</organism>
<dbReference type="InterPro" id="IPR050259">
    <property type="entry name" value="SDR"/>
</dbReference>
<evidence type="ECO:0000313" key="4">
    <source>
        <dbReference type="Proteomes" id="UP000199700"/>
    </source>
</evidence>
<dbReference type="PANTHER" id="PTHR42879:SF2">
    <property type="entry name" value="3-OXOACYL-[ACYL-CARRIER-PROTEIN] REDUCTASE FABG"/>
    <property type="match status" value="1"/>
</dbReference>
<dbReference type="PANTHER" id="PTHR42879">
    <property type="entry name" value="3-OXOACYL-(ACYL-CARRIER-PROTEIN) REDUCTASE"/>
    <property type="match status" value="1"/>
</dbReference>
<dbReference type="EMBL" id="LT629739">
    <property type="protein sequence ID" value="SDS49828.1"/>
    <property type="molecule type" value="Genomic_DNA"/>
</dbReference>
<gene>
    <name evidence="3" type="ORF">SAMN04489751_2153</name>
</gene>
<dbReference type="OrthoDB" id="7064009at2"/>
<dbReference type="PRINTS" id="PR00080">
    <property type="entry name" value="SDRFAMILY"/>
</dbReference>
<dbReference type="Pfam" id="PF13561">
    <property type="entry name" value="adh_short_C2"/>
    <property type="match status" value="1"/>
</dbReference>
<dbReference type="GO" id="GO:0032787">
    <property type="term" value="P:monocarboxylic acid metabolic process"/>
    <property type="evidence" value="ECO:0007669"/>
    <property type="project" value="UniProtKB-ARBA"/>
</dbReference>
<evidence type="ECO:0000256" key="1">
    <source>
        <dbReference type="ARBA" id="ARBA00006484"/>
    </source>
</evidence>
<comment type="similarity">
    <text evidence="1">Belongs to the short-chain dehydrogenases/reductases (SDR) family.</text>
</comment>
<reference evidence="3" key="1">
    <citation type="submission" date="2016-10" db="EMBL/GenBank/DDBJ databases">
        <authorList>
            <person name="Varghese N."/>
            <person name="Submissions S."/>
        </authorList>
    </citation>
    <scope>NUCLEOTIDE SEQUENCE [LARGE SCALE GENOMIC DNA]</scope>
    <source>
        <strain evidence="3">DSM 22082</strain>
    </source>
</reference>
<dbReference type="InterPro" id="IPR036291">
    <property type="entry name" value="NAD(P)-bd_dom_sf"/>
</dbReference>
<dbReference type="PROSITE" id="PS00061">
    <property type="entry name" value="ADH_SHORT"/>
    <property type="match status" value="1"/>
</dbReference>
<dbReference type="GO" id="GO:0016491">
    <property type="term" value="F:oxidoreductase activity"/>
    <property type="evidence" value="ECO:0007669"/>
    <property type="project" value="UniProtKB-KW"/>
</dbReference>
<dbReference type="Proteomes" id="UP000199700">
    <property type="component" value="Chromosome"/>
</dbReference>
<dbReference type="STRING" id="629680.SAMN04489751_2153"/>
<protein>
    <submittedName>
        <fullName evidence="3">2-hydroxycyclohexane-1-carbonyl-CoA dehydrogenase</fullName>
    </submittedName>
</protein>
<proteinExistence type="inferred from homology"/>
<dbReference type="RefSeq" id="WP_092105503.1">
    <property type="nucleotide sequence ID" value="NZ_LT629739.1"/>
</dbReference>
<dbReference type="InterPro" id="IPR002347">
    <property type="entry name" value="SDR_fam"/>
</dbReference>
<evidence type="ECO:0000313" key="3">
    <source>
        <dbReference type="EMBL" id="SDS49828.1"/>
    </source>
</evidence>
<dbReference type="InterPro" id="IPR020904">
    <property type="entry name" value="Sc_DH/Rdtase_CS"/>
</dbReference>
<sequence>MSKQTAFVTGGAQGIGKGISTSLAEAGFHVVIADLNSETAEATAQEITASGGAASAVQVDVTSKDSVDAAAAKVAKDVAPIDVLVNNAGWDDFKPFLETDEDFWSKIVELNFKGHLRTIKAIVPGMVERGYGRVVNIGSDAGRVGSSLEAVYSGAKGGVIAFTKTLAREIATNGVTANCVCPGPTDTPALRKFINGAGDNADKVIGGMKRGVPMKRLGTPEDIGPAVAFFASEGTGFVTGQTLSVSGGLTMA</sequence>
<dbReference type="AlphaFoldDB" id="A0A1H1SPR4"/>
<keyword evidence="2" id="KW-0560">Oxidoreductase</keyword>
<accession>A0A1H1SPR4</accession>